<organism evidence="1 2">
    <name type="scientific">Polychaeton citri CBS 116435</name>
    <dbReference type="NCBI Taxonomy" id="1314669"/>
    <lineage>
        <taxon>Eukaryota</taxon>
        <taxon>Fungi</taxon>
        <taxon>Dikarya</taxon>
        <taxon>Ascomycota</taxon>
        <taxon>Pezizomycotina</taxon>
        <taxon>Dothideomycetes</taxon>
        <taxon>Dothideomycetidae</taxon>
        <taxon>Capnodiales</taxon>
        <taxon>Capnodiaceae</taxon>
        <taxon>Polychaeton</taxon>
    </lineage>
</organism>
<name>A0A9P4QH52_9PEZI</name>
<keyword evidence="2" id="KW-1185">Reference proteome</keyword>
<gene>
    <name evidence="1" type="ORF">K431DRAFT_7313</name>
</gene>
<sequence>MCKTGRPWLPMTANLFRSGVSCWRRAVCRVYAAAIMRWHSTRAVPATGPKTIGTMMQRHEQSSVSQICGSSSVLDS</sequence>
<dbReference type="EMBL" id="MU003765">
    <property type="protein sequence ID" value="KAF2726369.1"/>
    <property type="molecule type" value="Genomic_DNA"/>
</dbReference>
<dbReference type="Proteomes" id="UP000799441">
    <property type="component" value="Unassembled WGS sequence"/>
</dbReference>
<reference evidence="1" key="1">
    <citation type="journal article" date="2020" name="Stud. Mycol.">
        <title>101 Dothideomycetes genomes: a test case for predicting lifestyles and emergence of pathogens.</title>
        <authorList>
            <person name="Haridas S."/>
            <person name="Albert R."/>
            <person name="Binder M."/>
            <person name="Bloem J."/>
            <person name="Labutti K."/>
            <person name="Salamov A."/>
            <person name="Andreopoulos B."/>
            <person name="Baker S."/>
            <person name="Barry K."/>
            <person name="Bills G."/>
            <person name="Bluhm B."/>
            <person name="Cannon C."/>
            <person name="Castanera R."/>
            <person name="Culley D."/>
            <person name="Daum C."/>
            <person name="Ezra D."/>
            <person name="Gonzalez J."/>
            <person name="Henrissat B."/>
            <person name="Kuo A."/>
            <person name="Liang C."/>
            <person name="Lipzen A."/>
            <person name="Lutzoni F."/>
            <person name="Magnuson J."/>
            <person name="Mondo S."/>
            <person name="Nolan M."/>
            <person name="Ohm R."/>
            <person name="Pangilinan J."/>
            <person name="Park H.-J."/>
            <person name="Ramirez L."/>
            <person name="Alfaro M."/>
            <person name="Sun H."/>
            <person name="Tritt A."/>
            <person name="Yoshinaga Y."/>
            <person name="Zwiers L.-H."/>
            <person name="Turgeon B."/>
            <person name="Goodwin S."/>
            <person name="Spatafora J."/>
            <person name="Crous P."/>
            <person name="Grigoriev I."/>
        </authorList>
    </citation>
    <scope>NUCLEOTIDE SEQUENCE</scope>
    <source>
        <strain evidence="1">CBS 116435</strain>
    </source>
</reference>
<proteinExistence type="predicted"/>
<comment type="caution">
    <text evidence="1">The sequence shown here is derived from an EMBL/GenBank/DDBJ whole genome shotgun (WGS) entry which is preliminary data.</text>
</comment>
<dbReference type="AlphaFoldDB" id="A0A9P4QH52"/>
<evidence type="ECO:0000313" key="2">
    <source>
        <dbReference type="Proteomes" id="UP000799441"/>
    </source>
</evidence>
<evidence type="ECO:0000313" key="1">
    <source>
        <dbReference type="EMBL" id="KAF2726369.1"/>
    </source>
</evidence>
<protein>
    <submittedName>
        <fullName evidence="1">Uncharacterized protein</fullName>
    </submittedName>
</protein>
<accession>A0A9P4QH52</accession>